<reference evidence="2" key="1">
    <citation type="journal article" date="2014" name="Genome Announc.">
        <title>Draft Genome Sequences of Marine Flavobacterium Nonlabens Strains NR17, NR24, NR27, NR32, NR33, and Ara13.</title>
        <authorList>
            <person name="Nakanishi M."/>
            <person name="Meirelles P."/>
            <person name="Suzuki R."/>
            <person name="Takatani N."/>
            <person name="Mino S."/>
            <person name="Suda W."/>
            <person name="Oshima K."/>
            <person name="Hattori M."/>
            <person name="Ohkuma M."/>
            <person name="Hosokawa M."/>
            <person name="Miyashita K."/>
            <person name="Thompson F.L."/>
            <person name="Niwa A."/>
            <person name="Sawabe T."/>
            <person name="Sawabe T."/>
        </authorList>
    </citation>
    <scope>NUCLEOTIDE SEQUENCE [LARGE SCALE GENOMIC DNA]</scope>
    <source>
        <strain evidence="2">JCM 19294</strain>
    </source>
</reference>
<evidence type="ECO:0000313" key="2">
    <source>
        <dbReference type="EMBL" id="GAK96879.1"/>
    </source>
</evidence>
<keyword evidence="3" id="KW-1185">Reference proteome</keyword>
<dbReference type="AlphaFoldDB" id="A0A090Q1A9"/>
<organism evidence="2 3">
    <name type="scientific">Nonlabens tegetincola</name>
    <dbReference type="NCBI Taxonomy" id="323273"/>
    <lineage>
        <taxon>Bacteria</taxon>
        <taxon>Pseudomonadati</taxon>
        <taxon>Bacteroidota</taxon>
        <taxon>Flavobacteriia</taxon>
        <taxon>Flavobacteriales</taxon>
        <taxon>Flavobacteriaceae</taxon>
        <taxon>Nonlabens</taxon>
    </lineage>
</organism>
<dbReference type="EMBL" id="BBML01000003">
    <property type="protein sequence ID" value="GAK96879.1"/>
    <property type="molecule type" value="Genomic_DNA"/>
</dbReference>
<keyword evidence="1" id="KW-0812">Transmembrane</keyword>
<keyword evidence="1" id="KW-1133">Transmembrane helix</keyword>
<accession>A0A090Q1A9</accession>
<evidence type="ECO:0000256" key="1">
    <source>
        <dbReference type="SAM" id="Phobius"/>
    </source>
</evidence>
<protein>
    <recommendedName>
        <fullName evidence="4">Amino acid permease</fullName>
    </recommendedName>
</protein>
<evidence type="ECO:0008006" key="4">
    <source>
        <dbReference type="Google" id="ProtNLM"/>
    </source>
</evidence>
<evidence type="ECO:0000313" key="3">
    <source>
        <dbReference type="Proteomes" id="UP000029221"/>
    </source>
</evidence>
<name>A0A090Q1A9_9FLAO</name>
<feature type="transmembrane region" description="Helical" evidence="1">
    <location>
        <begin position="15"/>
        <end position="37"/>
    </location>
</feature>
<proteinExistence type="predicted"/>
<dbReference type="eggNOG" id="ENOG502Z7T3">
    <property type="taxonomic scope" value="Bacteria"/>
</dbReference>
<dbReference type="STRING" id="319236.BST91_03415"/>
<dbReference type="InterPro" id="IPR024294">
    <property type="entry name" value="DUF3810"/>
</dbReference>
<gene>
    <name evidence="2" type="ORF">JCM19294_1188</name>
</gene>
<feature type="transmembrane region" description="Helical" evidence="1">
    <location>
        <begin position="58"/>
        <end position="78"/>
    </location>
</feature>
<keyword evidence="1" id="KW-0472">Membrane</keyword>
<comment type="caution">
    <text evidence="2">The sequence shown here is derived from an EMBL/GenBank/DDBJ whole genome shotgun (WGS) entry which is preliminary data.</text>
</comment>
<dbReference type="Proteomes" id="UP000029221">
    <property type="component" value="Unassembled WGS sequence"/>
</dbReference>
<sequence>MRIGLGWIPFSFGDFIYLLLILLLIKWIIKLIAKILYFIKNKNSVNNSILKGTIGNQVAKILITLNVILFYFHMAWGFNYYRLPMHEILEIEEDYSTEQLLEVTKDFIELSNNLHESIQDNDSLKVDFGNDQMVWMNMAPMAFENYHLNNTRIKYSNVSLKKSLLTVPLTYMGYSGYLNPLTGEAQINGWINAYKTPVLCLHEMAHQLGFAKENEANFIAIDAGLKHPDRHFQYSASLYALKFCLNDLYLRDPEKYAVVAKEIKPGIFKNYQELRDFWKPYQDGLVEKVSHSVYDSYLKVNNQPKGIDTYNYVVALLVNYY</sequence>
<dbReference type="Pfam" id="PF12725">
    <property type="entry name" value="DUF3810"/>
    <property type="match status" value="1"/>
</dbReference>